<evidence type="ECO:0000313" key="4">
    <source>
        <dbReference type="EMBL" id="CAB3983567.1"/>
    </source>
</evidence>
<dbReference type="Pfam" id="PF23788">
    <property type="entry name" value="EDRF1_N"/>
    <property type="match status" value="2"/>
</dbReference>
<keyword evidence="5" id="KW-1185">Reference proteome</keyword>
<dbReference type="InterPro" id="IPR011990">
    <property type="entry name" value="TPR-like_helical_dom_sf"/>
</dbReference>
<evidence type="ECO:0000259" key="3">
    <source>
        <dbReference type="Pfam" id="PF23788"/>
    </source>
</evidence>
<dbReference type="Proteomes" id="UP001152795">
    <property type="component" value="Unassembled WGS sequence"/>
</dbReference>
<dbReference type="AlphaFoldDB" id="A0A6S7G1S6"/>
<sequence>MEGSKSLPANESDEDEDLSSKTSDEMPDVHSTAVVKYTKMGPMETYSTLELNTDINEPPDNWLHDSLQGRFSDWTSAKHEAPADLSSFNMAHSFLENIDDVDVISDAENIKKLLKMPFSKTGISLSVNKVGKTLLLDEFDVPSVLSHAAQKEKLEHMQWLQDVFSVEANIEKNQTLLRRKKNPQDSRERNMMSKFLCYSSPEAGIDQDQDATPIHTIASASSCRDLVPFLPEPVLQPQEQSKFQRNVVWKFEDTKMLIGSNMPIFGGGKYPAVSLRLNDCSKPINVLTGLDYWLDNLMCNVPEVVMCFHMDGIVQKYERYQTDELPNIEGSRFSPRVIKDVARNILSFLKSNCTQEGHTYWLFKGNGSDVVKLYDLTSLCDKTSNDSANPFSVPVAMLLYRVAKNMMNQSNISDREQNMVQLLLTNCLDLLNNEPRPDDHLEIITSSHYLLAEVYSSTNQKRAEEVLENAERCASPVCDDDEFPWPKTLTIGDLSKSNSFEESYDEVAVDLPENVHEKLRMSLSHVVKALKSLHRAMDDHKFSVSGKETKRQTVLPSRPYILALPDATFTGRTGDEYVGHVTGSTDDMTPLNFNFRQWQGTFESVLIRKAAGLYSDLASLAHADGAHGLALRYLRLSLVLLSSYRNLEWVNSSQELDLLPTVLCCCGDVYMSMAKSRDLRECMETSEKDYGAGHEYDQYFDEHYRIADEAVYQLDVEFIAEVEKLLQKSESLYERALDVSSDSRQVELLVTVTRRLGNIRNELGMFYMNTAAKMTDGADDITPEVLWKKSLESLNAGIRAFEAVDDRPNVALLHSNVGRLMRLCAQSLFNDADKRGTFTPREKAYYTSAVEHYQKSLGALGERKSFPEVWDRVRWELSGTYYTMGTLVQDYVSLKEYEEETCEREVSDLMFKSLKLCEGLQFPDKNLNVDVKYRIGTVHYRLASLYHNSWRMLPLSDPNSKKKRHLAELHYIKAAEFIDVTLHPTEWLRMNLERVALLEHQLGSVRSKGSGASKIFDSILELLLNSKQAFQAYNAEMGRNCTGISENDDKYGGQGKNTEKKHESDESTEKTKPDLRAENIKKNGGDKDILLKQTPTVNKQNSGDTPGKHETNNSAEEVARRGGKGETEKVADKEFLSLVDIFEARLKNCLKECIKLRSVAKIPVSTQQKEREKVLKRMFELTLRASLAREPEESSLEQCEKVLGTITALEKLQNNTEFNN</sequence>
<dbReference type="Pfam" id="PF23723">
    <property type="entry name" value="TPR_EDRF1"/>
    <property type="match status" value="1"/>
</dbReference>
<gene>
    <name evidence="4" type="ORF">PACLA_8A005518</name>
</gene>
<protein>
    <recommendedName>
        <fullName evidence="6">Erythroid differentiation-related factor 1</fullName>
    </recommendedName>
</protein>
<feature type="region of interest" description="Disordered" evidence="1">
    <location>
        <begin position="1041"/>
        <end position="1125"/>
    </location>
</feature>
<feature type="domain" description="EDRF1 N-terminal" evidence="3">
    <location>
        <begin position="28"/>
        <end position="202"/>
    </location>
</feature>
<organism evidence="4 5">
    <name type="scientific">Paramuricea clavata</name>
    <name type="common">Red gorgonian</name>
    <name type="synonym">Violescent sea-whip</name>
    <dbReference type="NCBI Taxonomy" id="317549"/>
    <lineage>
        <taxon>Eukaryota</taxon>
        <taxon>Metazoa</taxon>
        <taxon>Cnidaria</taxon>
        <taxon>Anthozoa</taxon>
        <taxon>Octocorallia</taxon>
        <taxon>Malacalcyonacea</taxon>
        <taxon>Plexauridae</taxon>
        <taxon>Paramuricea</taxon>
    </lineage>
</organism>
<dbReference type="InterPro" id="IPR056583">
    <property type="entry name" value="EDRF1_TPR"/>
</dbReference>
<evidence type="ECO:0000259" key="2">
    <source>
        <dbReference type="Pfam" id="PF23723"/>
    </source>
</evidence>
<dbReference type="OrthoDB" id="419432at2759"/>
<feature type="region of interest" description="Disordered" evidence="1">
    <location>
        <begin position="1"/>
        <end position="30"/>
    </location>
</feature>
<dbReference type="EMBL" id="CACRXK020000628">
    <property type="protein sequence ID" value="CAB3983567.1"/>
    <property type="molecule type" value="Genomic_DNA"/>
</dbReference>
<evidence type="ECO:0008006" key="6">
    <source>
        <dbReference type="Google" id="ProtNLM"/>
    </source>
</evidence>
<feature type="compositionally biased region" description="Polar residues" evidence="1">
    <location>
        <begin position="1093"/>
        <end position="1104"/>
    </location>
</feature>
<dbReference type="Gene3D" id="1.25.40.10">
    <property type="entry name" value="Tetratricopeptide repeat domain"/>
    <property type="match status" value="1"/>
</dbReference>
<reference evidence="4" key="1">
    <citation type="submission" date="2020-04" db="EMBL/GenBank/DDBJ databases">
        <authorList>
            <person name="Alioto T."/>
            <person name="Alioto T."/>
            <person name="Gomez Garrido J."/>
        </authorList>
    </citation>
    <scope>NUCLEOTIDE SEQUENCE</scope>
    <source>
        <strain evidence="4">A484AB</strain>
    </source>
</reference>
<feature type="compositionally biased region" description="Basic and acidic residues" evidence="1">
    <location>
        <begin position="1047"/>
        <end position="1090"/>
    </location>
</feature>
<feature type="compositionally biased region" description="Basic and acidic residues" evidence="1">
    <location>
        <begin position="18"/>
        <end position="28"/>
    </location>
</feature>
<proteinExistence type="predicted"/>
<feature type="domain" description="EDRF1 N-terminal" evidence="3">
    <location>
        <begin position="212"/>
        <end position="465"/>
    </location>
</feature>
<dbReference type="PANTHER" id="PTHR15000:SF1">
    <property type="entry name" value="ERYTHROID DIFFERENTIATION-RELATED FACTOR 1"/>
    <property type="match status" value="1"/>
</dbReference>
<accession>A0A6S7G1S6</accession>
<feature type="compositionally biased region" description="Basic and acidic residues" evidence="1">
    <location>
        <begin position="1106"/>
        <end position="1125"/>
    </location>
</feature>
<dbReference type="InterPro" id="IPR056582">
    <property type="entry name" value="EDRF1_N"/>
</dbReference>
<evidence type="ECO:0000256" key="1">
    <source>
        <dbReference type="SAM" id="MobiDB-lite"/>
    </source>
</evidence>
<dbReference type="PANTHER" id="PTHR15000">
    <property type="entry name" value="ERYTHROID DIFFERENTIATION-RELATED FACTOR 1"/>
    <property type="match status" value="1"/>
</dbReference>
<comment type="caution">
    <text evidence="4">The sequence shown here is derived from an EMBL/GenBank/DDBJ whole genome shotgun (WGS) entry which is preliminary data.</text>
</comment>
<name>A0A6S7G1S6_PARCT</name>
<dbReference type="GO" id="GO:0045893">
    <property type="term" value="P:positive regulation of DNA-templated transcription"/>
    <property type="evidence" value="ECO:0007669"/>
    <property type="project" value="TreeGrafter"/>
</dbReference>
<feature type="domain" description="EDRF1 TPR repeats region" evidence="2">
    <location>
        <begin position="752"/>
        <end position="1063"/>
    </location>
</feature>
<evidence type="ECO:0000313" key="5">
    <source>
        <dbReference type="Proteomes" id="UP001152795"/>
    </source>
</evidence>